<reference evidence="4" key="1">
    <citation type="journal article" date="2017" name="Nat. Microbiol.">
        <title>Global analysis of biosynthetic gene clusters reveals vast potential of secondary metabolite production in Penicillium species.</title>
        <authorList>
            <person name="Nielsen J.C."/>
            <person name="Grijseels S."/>
            <person name="Prigent S."/>
            <person name="Ji B."/>
            <person name="Dainat J."/>
            <person name="Nielsen K.F."/>
            <person name="Frisvad J.C."/>
            <person name="Workman M."/>
            <person name="Nielsen J."/>
        </authorList>
    </citation>
    <scope>NUCLEOTIDE SEQUENCE [LARGE SCALE GENOMIC DNA]</scope>
    <source>
        <strain evidence="4">IBT 31811</strain>
    </source>
</reference>
<evidence type="ECO:0000256" key="1">
    <source>
        <dbReference type="SAM" id="MobiDB-lite"/>
    </source>
</evidence>
<protein>
    <recommendedName>
        <fullName evidence="5">RNase III domain-containing protein</fullName>
    </recommendedName>
</protein>
<sequence length="634" mass="70716">MSKDSVEFIRKLVACPELTESEIDVALTAAGVDELLPDGNRILAQLGLAATGFLIDSSVAFIALSRDFTSKLKSRVNGIQHRADIAKRTGIDKHLKFDCRPGARSSGVLAIATSALIGAIYLRKKCFMSVAKGLYSLGVLDENIDEFSLMGIFKDEQSDLLLMPSLVGSDPAQTSEIDVWSQEIPPLPDFPTIPDLGGLSNFESLYNENGLLKDILPDGLSFTSPRSQSPLTEDSGRPALERQVLELCHPFAHQEMHHGRLDEVEIPPKQAEQHALPLRVHDHLTFNVDLCQPDGFSGQPANQQSSSRRFPCKRKGPRGMEIQKRKSKCVDVDFRSSLCREAEMTRALGLPLPEDTYFMPKIENRLLNLGPGIFSSLCTFLVLVGGSQSLVALRAALKYTREIGEQRHSVQSRRWVSRDLTNHERFEIIGEIQDNAAFLQILRCNHILHLYRRTGVSVGRTSNFAIEAASHDELNGRPRARGNPRKIEVAIAVNKMMKNIFPDLEPDSAIYKNKRRTMLGFRKFGQRLHILADCFGDAVLSLLHFDRSDDVAGPVIIDKIILAPADEAFESFVKVLDESQGTLLREISKAAKQAFEHILYEDTRRQNLFALETLAPEDILKLPKGSQELRNLLH</sequence>
<dbReference type="EMBL" id="MDYN01000238">
    <property type="protein sequence ID" value="OQD72543.1"/>
    <property type="molecule type" value="Genomic_DNA"/>
</dbReference>
<proteinExistence type="predicted"/>
<name>A0A1V6P6P3_9EURO</name>
<comment type="caution">
    <text evidence="3">The sequence shown here is derived from an EMBL/GenBank/DDBJ whole genome shotgun (WGS) entry which is preliminary data.</text>
</comment>
<dbReference type="AlphaFoldDB" id="A0A1V6P6P3"/>
<feature type="transmembrane region" description="Helical" evidence="2">
    <location>
        <begin position="103"/>
        <end position="122"/>
    </location>
</feature>
<feature type="compositionally biased region" description="Polar residues" evidence="1">
    <location>
        <begin position="299"/>
        <end position="308"/>
    </location>
</feature>
<keyword evidence="2" id="KW-0472">Membrane</keyword>
<evidence type="ECO:0000313" key="4">
    <source>
        <dbReference type="Proteomes" id="UP000191672"/>
    </source>
</evidence>
<keyword evidence="2" id="KW-0812">Transmembrane</keyword>
<dbReference type="STRING" id="416450.A0A1V6P6P3"/>
<organism evidence="3 4">
    <name type="scientific">Penicillium antarcticum</name>
    <dbReference type="NCBI Taxonomy" id="416450"/>
    <lineage>
        <taxon>Eukaryota</taxon>
        <taxon>Fungi</taxon>
        <taxon>Dikarya</taxon>
        <taxon>Ascomycota</taxon>
        <taxon>Pezizomycotina</taxon>
        <taxon>Eurotiomycetes</taxon>
        <taxon>Eurotiomycetidae</taxon>
        <taxon>Eurotiales</taxon>
        <taxon>Aspergillaceae</taxon>
        <taxon>Penicillium</taxon>
    </lineage>
</organism>
<gene>
    <name evidence="3" type="ORF">PENANT_c238G02361</name>
</gene>
<keyword evidence="4" id="KW-1185">Reference proteome</keyword>
<dbReference type="Proteomes" id="UP000191672">
    <property type="component" value="Unassembled WGS sequence"/>
</dbReference>
<evidence type="ECO:0008006" key="5">
    <source>
        <dbReference type="Google" id="ProtNLM"/>
    </source>
</evidence>
<evidence type="ECO:0000256" key="2">
    <source>
        <dbReference type="SAM" id="Phobius"/>
    </source>
</evidence>
<accession>A0A1V6P6P3</accession>
<feature type="region of interest" description="Disordered" evidence="1">
    <location>
        <begin position="295"/>
        <end position="321"/>
    </location>
</feature>
<evidence type="ECO:0000313" key="3">
    <source>
        <dbReference type="EMBL" id="OQD72543.1"/>
    </source>
</evidence>
<keyword evidence="2" id="KW-1133">Transmembrane helix</keyword>
<feature type="transmembrane region" description="Helical" evidence="2">
    <location>
        <begin position="42"/>
        <end position="64"/>
    </location>
</feature>